<dbReference type="InterPro" id="IPR044766">
    <property type="entry name" value="NPSN/SNAP25-like_N_SNARE"/>
</dbReference>
<dbReference type="PANTHER" id="PTHR21230:SF79">
    <property type="entry name" value="T-SNARE COILED-COIL HOMOLOGY DOMAIN-CONTAINING PROTEIN"/>
    <property type="match status" value="1"/>
</dbReference>
<dbReference type="GO" id="GO:0000149">
    <property type="term" value="F:SNARE binding"/>
    <property type="evidence" value="ECO:0007669"/>
    <property type="project" value="TreeGrafter"/>
</dbReference>
<feature type="transmembrane region" description="Helical" evidence="8">
    <location>
        <begin position="200"/>
        <end position="221"/>
    </location>
</feature>
<dbReference type="GO" id="GO:0012507">
    <property type="term" value="C:ER to Golgi transport vesicle membrane"/>
    <property type="evidence" value="ECO:0007669"/>
    <property type="project" value="TreeGrafter"/>
</dbReference>
<dbReference type="InParanoid" id="D8LJ17"/>
<dbReference type="GO" id="GO:0005484">
    <property type="term" value="F:SNAP receptor activity"/>
    <property type="evidence" value="ECO:0007669"/>
    <property type="project" value="InterPro"/>
</dbReference>
<dbReference type="GO" id="GO:0031201">
    <property type="term" value="C:SNARE complex"/>
    <property type="evidence" value="ECO:0007669"/>
    <property type="project" value="InterPro"/>
</dbReference>
<dbReference type="SUPFAM" id="SSF58038">
    <property type="entry name" value="SNARE fusion complex"/>
    <property type="match status" value="1"/>
</dbReference>
<keyword evidence="2" id="KW-0813">Transport</keyword>
<dbReference type="GO" id="GO:0015031">
    <property type="term" value="P:protein transport"/>
    <property type="evidence" value="ECO:0007669"/>
    <property type="project" value="UniProtKB-KW"/>
</dbReference>
<evidence type="ECO:0000256" key="8">
    <source>
        <dbReference type="SAM" id="Phobius"/>
    </source>
</evidence>
<evidence type="ECO:0000256" key="4">
    <source>
        <dbReference type="ARBA" id="ARBA00022927"/>
    </source>
</evidence>
<keyword evidence="9" id="KW-0675">Receptor</keyword>
<dbReference type="PANTHER" id="PTHR21230">
    <property type="entry name" value="VESICLE TRANSPORT V-SNARE PROTEIN VTI1-RELATED"/>
    <property type="match status" value="1"/>
</dbReference>
<feature type="region of interest" description="Disordered" evidence="7">
    <location>
        <begin position="95"/>
        <end position="125"/>
    </location>
</feature>
<name>D8LJ17_ECTSI</name>
<dbReference type="OrthoDB" id="19261at2759"/>
<comment type="subcellular location">
    <subcellularLocation>
        <location evidence="1">Membrane</location>
        <topology evidence="1">Single-pass type IV membrane protein</topology>
    </subcellularLocation>
</comment>
<dbReference type="Proteomes" id="UP000002630">
    <property type="component" value="Linkage Group LG08"/>
</dbReference>
<feature type="compositionally biased region" description="Basic and acidic residues" evidence="7">
    <location>
        <begin position="99"/>
        <end position="112"/>
    </location>
</feature>
<keyword evidence="6 8" id="KW-0472">Membrane</keyword>
<gene>
    <name evidence="9" type="primary">SNR3</name>
    <name evidence="9" type="ORF">Esi_0023_0183</name>
</gene>
<evidence type="ECO:0000256" key="6">
    <source>
        <dbReference type="ARBA" id="ARBA00023136"/>
    </source>
</evidence>
<proteinExistence type="predicted"/>
<dbReference type="GO" id="GO:0031902">
    <property type="term" value="C:late endosome membrane"/>
    <property type="evidence" value="ECO:0007669"/>
    <property type="project" value="TreeGrafter"/>
</dbReference>
<evidence type="ECO:0000256" key="1">
    <source>
        <dbReference type="ARBA" id="ARBA00004211"/>
    </source>
</evidence>
<evidence type="ECO:0000256" key="5">
    <source>
        <dbReference type="ARBA" id="ARBA00022989"/>
    </source>
</evidence>
<dbReference type="AlphaFoldDB" id="D8LJ17"/>
<sequence length="241" mass="26603">MASGDVKYWDTSYGKTLDQLDGFIATMESGSGDAREDAMSEASRSLKRLAGMRRSYNLEIKLLKDPNTKAHYNLEKSQKDSRYATLQSRFDAAKASGDSTRDELFGGRRDVESGEAQGKSAEAKLTEADQYQDKTEAAYKNMIGVLQETEATADTTAVELTKQREQLARITEDVTEIDSLLTRADRLVKVFSKRMMTDKFIQCFGCLIVTILVAIIVYVVVQQVELPGGDDNDVPDPAAGS</sequence>
<evidence type="ECO:0000256" key="3">
    <source>
        <dbReference type="ARBA" id="ARBA00022692"/>
    </source>
</evidence>
<dbReference type="EMBL" id="FN649733">
    <property type="protein sequence ID" value="CBN76901.1"/>
    <property type="molecule type" value="Genomic_DNA"/>
</dbReference>
<keyword evidence="4" id="KW-0653">Protein transport</keyword>
<protein>
    <submittedName>
        <fullName evidence="9">Soluble NSF Attachment Protein (SNAP) Receptor (SNARE)</fullName>
    </submittedName>
</protein>
<dbReference type="GO" id="GO:0005789">
    <property type="term" value="C:endoplasmic reticulum membrane"/>
    <property type="evidence" value="ECO:0007669"/>
    <property type="project" value="TreeGrafter"/>
</dbReference>
<evidence type="ECO:0000313" key="9">
    <source>
        <dbReference type="EMBL" id="CBN76901.1"/>
    </source>
</evidence>
<accession>D8LJ17</accession>
<dbReference type="Gene3D" id="1.20.5.110">
    <property type="match status" value="1"/>
</dbReference>
<evidence type="ECO:0000313" key="10">
    <source>
        <dbReference type="Proteomes" id="UP000002630"/>
    </source>
</evidence>
<dbReference type="OMA" id="TREVKWA"/>
<dbReference type="EMBL" id="FN648409">
    <property type="protein sequence ID" value="CBN76901.1"/>
    <property type="molecule type" value="Genomic_DNA"/>
</dbReference>
<dbReference type="GO" id="GO:0006906">
    <property type="term" value="P:vesicle fusion"/>
    <property type="evidence" value="ECO:0007669"/>
    <property type="project" value="TreeGrafter"/>
</dbReference>
<evidence type="ECO:0000256" key="2">
    <source>
        <dbReference type="ARBA" id="ARBA00022448"/>
    </source>
</evidence>
<keyword evidence="3 8" id="KW-0812">Transmembrane</keyword>
<keyword evidence="5 8" id="KW-1133">Transmembrane helix</keyword>
<reference evidence="9 10" key="1">
    <citation type="journal article" date="2010" name="Nature">
        <title>The Ectocarpus genome and the independent evolution of multicellularity in brown algae.</title>
        <authorList>
            <person name="Cock J.M."/>
            <person name="Sterck L."/>
            <person name="Rouze P."/>
            <person name="Scornet D."/>
            <person name="Allen A.E."/>
            <person name="Amoutzias G."/>
            <person name="Anthouard V."/>
            <person name="Artiguenave F."/>
            <person name="Aury J.M."/>
            <person name="Badger J.H."/>
            <person name="Beszteri B."/>
            <person name="Billiau K."/>
            <person name="Bonnet E."/>
            <person name="Bothwell J.H."/>
            <person name="Bowler C."/>
            <person name="Boyen C."/>
            <person name="Brownlee C."/>
            <person name="Carrano C.J."/>
            <person name="Charrier B."/>
            <person name="Cho G.Y."/>
            <person name="Coelho S.M."/>
            <person name="Collen J."/>
            <person name="Corre E."/>
            <person name="Da Silva C."/>
            <person name="Delage L."/>
            <person name="Delaroque N."/>
            <person name="Dittami S.M."/>
            <person name="Doulbeau S."/>
            <person name="Elias M."/>
            <person name="Farnham G."/>
            <person name="Gachon C.M."/>
            <person name="Gschloessl B."/>
            <person name="Heesch S."/>
            <person name="Jabbari K."/>
            <person name="Jubin C."/>
            <person name="Kawai H."/>
            <person name="Kimura K."/>
            <person name="Kloareg B."/>
            <person name="Kupper F.C."/>
            <person name="Lang D."/>
            <person name="Le Bail A."/>
            <person name="Leblanc C."/>
            <person name="Lerouge P."/>
            <person name="Lohr M."/>
            <person name="Lopez P.J."/>
            <person name="Martens C."/>
            <person name="Maumus F."/>
            <person name="Michel G."/>
            <person name="Miranda-Saavedra D."/>
            <person name="Morales J."/>
            <person name="Moreau H."/>
            <person name="Motomura T."/>
            <person name="Nagasato C."/>
            <person name="Napoli C.A."/>
            <person name="Nelson D.R."/>
            <person name="Nyvall-Collen P."/>
            <person name="Peters A.F."/>
            <person name="Pommier C."/>
            <person name="Potin P."/>
            <person name="Poulain J."/>
            <person name="Quesneville H."/>
            <person name="Read B."/>
            <person name="Rensing S.A."/>
            <person name="Ritter A."/>
            <person name="Rousvoal S."/>
            <person name="Samanta M."/>
            <person name="Samson G."/>
            <person name="Schroeder D.C."/>
            <person name="Segurens B."/>
            <person name="Strittmatter M."/>
            <person name="Tonon T."/>
            <person name="Tregear J.W."/>
            <person name="Valentin K."/>
            <person name="von Dassow P."/>
            <person name="Yamagishi T."/>
            <person name="Van de Peer Y."/>
            <person name="Wincker P."/>
        </authorList>
    </citation>
    <scope>NUCLEOTIDE SEQUENCE [LARGE SCALE GENOMIC DNA]</scope>
    <source>
        <strain evidence="10">Ec32 / CCAP1310/4</strain>
    </source>
</reference>
<organism evidence="9 10">
    <name type="scientific">Ectocarpus siliculosus</name>
    <name type="common">Brown alga</name>
    <name type="synonym">Conferva siliculosa</name>
    <dbReference type="NCBI Taxonomy" id="2880"/>
    <lineage>
        <taxon>Eukaryota</taxon>
        <taxon>Sar</taxon>
        <taxon>Stramenopiles</taxon>
        <taxon>Ochrophyta</taxon>
        <taxon>PX clade</taxon>
        <taxon>Phaeophyceae</taxon>
        <taxon>Ectocarpales</taxon>
        <taxon>Ectocarpaceae</taxon>
        <taxon>Ectocarpus</taxon>
    </lineage>
</organism>
<evidence type="ECO:0000256" key="7">
    <source>
        <dbReference type="SAM" id="MobiDB-lite"/>
    </source>
</evidence>
<dbReference type="CDD" id="cd15861">
    <property type="entry name" value="SNARE_SNAP25N_23N_29N_SEC9N"/>
    <property type="match status" value="1"/>
</dbReference>
<dbReference type="GO" id="GO:0005794">
    <property type="term" value="C:Golgi apparatus"/>
    <property type="evidence" value="ECO:0007669"/>
    <property type="project" value="TreeGrafter"/>
</dbReference>
<keyword evidence="10" id="KW-1185">Reference proteome</keyword>